<reference evidence="5 6" key="1">
    <citation type="submission" date="2017-10" db="EMBL/GenBank/DDBJ databases">
        <title>Novel microbial diversity and functional potential in the marine mammal oral microbiome.</title>
        <authorList>
            <person name="Dudek N.K."/>
            <person name="Sun C.L."/>
            <person name="Burstein D."/>
            <person name="Kantor R.S."/>
            <person name="Aliaga Goltsman D.S."/>
            <person name="Bik E.M."/>
            <person name="Thomas B.C."/>
            <person name="Banfield J.F."/>
            <person name="Relman D.A."/>
        </authorList>
    </citation>
    <scope>NUCLEOTIDE SEQUENCE [LARGE SCALE GENOMIC DNA]</scope>
    <source>
        <strain evidence="5">DOLJORAL78_47_16</strain>
    </source>
</reference>
<dbReference type="SUPFAM" id="SSF53822">
    <property type="entry name" value="Periplasmic binding protein-like I"/>
    <property type="match status" value="1"/>
</dbReference>
<dbReference type="GO" id="GO:0003700">
    <property type="term" value="F:DNA-binding transcription factor activity"/>
    <property type="evidence" value="ECO:0007669"/>
    <property type="project" value="TreeGrafter"/>
</dbReference>
<dbReference type="InterPro" id="IPR028082">
    <property type="entry name" value="Peripla_BP_I"/>
</dbReference>
<dbReference type="Gene3D" id="3.40.50.2300">
    <property type="match status" value="1"/>
</dbReference>
<sequence>MSYRPHAAASRLGSGKTHTLGLLVQDFQEPYYVEITDAIIEAAKKPGYSLLVTTTQEDKLHLADFLRSGNIDGLIVVSPFYVEEELAIIREQVFLASFLTLLPTDRTFPRFIATNLL</sequence>
<keyword evidence="1" id="KW-0805">Transcription regulation</keyword>
<dbReference type="Pfam" id="PF00532">
    <property type="entry name" value="Peripla_BP_1"/>
    <property type="match status" value="1"/>
</dbReference>
<keyword evidence="3" id="KW-0804">Transcription</keyword>
<comment type="caution">
    <text evidence="5">The sequence shown here is derived from an EMBL/GenBank/DDBJ whole genome shotgun (WGS) entry which is preliminary data.</text>
</comment>
<dbReference type="GO" id="GO:0000976">
    <property type="term" value="F:transcription cis-regulatory region binding"/>
    <property type="evidence" value="ECO:0007669"/>
    <property type="project" value="TreeGrafter"/>
</dbReference>
<proteinExistence type="predicted"/>
<dbReference type="PANTHER" id="PTHR30146:SF109">
    <property type="entry name" value="HTH-TYPE TRANSCRIPTIONAL REGULATOR GALS"/>
    <property type="match status" value="1"/>
</dbReference>
<evidence type="ECO:0000256" key="2">
    <source>
        <dbReference type="ARBA" id="ARBA00023125"/>
    </source>
</evidence>
<gene>
    <name evidence="5" type="ORF">CSA56_08000</name>
</gene>
<evidence type="ECO:0000256" key="1">
    <source>
        <dbReference type="ARBA" id="ARBA00023015"/>
    </source>
</evidence>
<dbReference type="Proteomes" id="UP000230821">
    <property type="component" value="Unassembled WGS sequence"/>
</dbReference>
<evidence type="ECO:0000259" key="4">
    <source>
        <dbReference type="Pfam" id="PF00532"/>
    </source>
</evidence>
<dbReference type="InterPro" id="IPR001761">
    <property type="entry name" value="Peripla_BP/Lac1_sug-bd_dom"/>
</dbReference>
<organism evidence="5 6">
    <name type="scientific">candidate division KSB3 bacterium</name>
    <dbReference type="NCBI Taxonomy" id="2044937"/>
    <lineage>
        <taxon>Bacteria</taxon>
        <taxon>candidate division KSB3</taxon>
    </lineage>
</organism>
<evidence type="ECO:0000313" key="5">
    <source>
        <dbReference type="EMBL" id="PIE34316.1"/>
    </source>
</evidence>
<feature type="domain" description="Periplasmic binding protein/LacI sugar binding" evidence="4">
    <location>
        <begin position="17"/>
        <end position="78"/>
    </location>
</feature>
<evidence type="ECO:0000313" key="6">
    <source>
        <dbReference type="Proteomes" id="UP000230821"/>
    </source>
</evidence>
<evidence type="ECO:0000256" key="3">
    <source>
        <dbReference type="ARBA" id="ARBA00023163"/>
    </source>
</evidence>
<protein>
    <recommendedName>
        <fullName evidence="4">Periplasmic binding protein/LacI sugar binding domain-containing protein</fullName>
    </recommendedName>
</protein>
<name>A0A2G6KF63_9BACT</name>
<keyword evidence="2" id="KW-0238">DNA-binding</keyword>
<accession>A0A2G6KF63</accession>
<dbReference type="EMBL" id="PDSK01000090">
    <property type="protein sequence ID" value="PIE34316.1"/>
    <property type="molecule type" value="Genomic_DNA"/>
</dbReference>
<dbReference type="PANTHER" id="PTHR30146">
    <property type="entry name" value="LACI-RELATED TRANSCRIPTIONAL REPRESSOR"/>
    <property type="match status" value="1"/>
</dbReference>
<dbReference type="AlphaFoldDB" id="A0A2G6KF63"/>